<organism evidence="7 8">
    <name type="scientific">Ameca splendens</name>
    <dbReference type="NCBI Taxonomy" id="208324"/>
    <lineage>
        <taxon>Eukaryota</taxon>
        <taxon>Metazoa</taxon>
        <taxon>Chordata</taxon>
        <taxon>Craniata</taxon>
        <taxon>Vertebrata</taxon>
        <taxon>Euteleostomi</taxon>
        <taxon>Actinopterygii</taxon>
        <taxon>Neopterygii</taxon>
        <taxon>Teleostei</taxon>
        <taxon>Neoteleostei</taxon>
        <taxon>Acanthomorphata</taxon>
        <taxon>Ovalentaria</taxon>
        <taxon>Atherinomorphae</taxon>
        <taxon>Cyprinodontiformes</taxon>
        <taxon>Goodeidae</taxon>
        <taxon>Ameca</taxon>
    </lineage>
</organism>
<dbReference type="InterPro" id="IPR036179">
    <property type="entry name" value="Ig-like_dom_sf"/>
</dbReference>
<dbReference type="InterPro" id="IPR013783">
    <property type="entry name" value="Ig-like_fold"/>
</dbReference>
<dbReference type="SUPFAM" id="SSF48726">
    <property type="entry name" value="Immunoglobulin"/>
    <property type="match status" value="1"/>
</dbReference>
<feature type="transmembrane region" description="Helical" evidence="5">
    <location>
        <begin position="216"/>
        <end position="235"/>
    </location>
</feature>
<keyword evidence="8" id="KW-1185">Reference proteome</keyword>
<evidence type="ECO:0000256" key="1">
    <source>
        <dbReference type="ARBA" id="ARBA00004370"/>
    </source>
</evidence>
<keyword evidence="4" id="KW-0325">Glycoprotein</keyword>
<feature type="signal peptide" evidence="6">
    <location>
        <begin position="1"/>
        <end position="17"/>
    </location>
</feature>
<evidence type="ECO:0000313" key="7">
    <source>
        <dbReference type="EMBL" id="MEQ2301214.1"/>
    </source>
</evidence>
<evidence type="ECO:0008006" key="9">
    <source>
        <dbReference type="Google" id="ProtNLM"/>
    </source>
</evidence>
<comment type="subcellular location">
    <subcellularLocation>
        <location evidence="1">Membrane</location>
    </subcellularLocation>
</comment>
<accession>A0ABV0Z4T1</accession>
<dbReference type="Proteomes" id="UP001469553">
    <property type="component" value="Unassembled WGS sequence"/>
</dbReference>
<keyword evidence="5" id="KW-1133">Transmembrane helix</keyword>
<feature type="chain" id="PRO_5046749652" description="Ig-like domain-containing protein" evidence="6">
    <location>
        <begin position="18"/>
        <end position="272"/>
    </location>
</feature>
<dbReference type="EMBL" id="JAHRIP010051634">
    <property type="protein sequence ID" value="MEQ2301214.1"/>
    <property type="molecule type" value="Genomic_DNA"/>
</dbReference>
<evidence type="ECO:0000256" key="5">
    <source>
        <dbReference type="SAM" id="Phobius"/>
    </source>
</evidence>
<protein>
    <recommendedName>
        <fullName evidence="9">Ig-like domain-containing protein</fullName>
    </recommendedName>
</protein>
<comment type="caution">
    <text evidence="7">The sequence shown here is derived from an EMBL/GenBank/DDBJ whole genome shotgun (WGS) entry which is preliminary data.</text>
</comment>
<proteinExistence type="predicted"/>
<sequence>MIFIYIIMPVLVLATLATGIMECNLTQSEKDYKCYGAPGEPLIFHFPVHARIELKKNDTVVCKSINNTSVSMNSRCNTTHGFFINGTFKFDNTMKTDSGVYQLDAFDNDGKTIRTMNIILQILVPVSHPAMIQACLSPEQTTVNCSAEGDDTEFSFSLDNNPLIQTKAGSPKNKSVTISLSGQLRGNLHCKVQNKVSSKQTVIHLTSCKAACFQTVIILASVTILLLLLIVLLSIKLCKTKRSSTTITDDNAEDEIVYSDVRVTRAAQRVDV</sequence>
<evidence type="ECO:0000256" key="3">
    <source>
        <dbReference type="ARBA" id="ARBA00023136"/>
    </source>
</evidence>
<evidence type="ECO:0000256" key="4">
    <source>
        <dbReference type="ARBA" id="ARBA00023180"/>
    </source>
</evidence>
<gene>
    <name evidence="7" type="ORF">AMECASPLE_033641</name>
</gene>
<keyword evidence="3 5" id="KW-0472">Membrane</keyword>
<evidence type="ECO:0000256" key="2">
    <source>
        <dbReference type="ARBA" id="ARBA00022729"/>
    </source>
</evidence>
<keyword evidence="5" id="KW-0812">Transmembrane</keyword>
<dbReference type="InterPro" id="IPR015631">
    <property type="entry name" value="CD2/SLAM_rcpt"/>
</dbReference>
<dbReference type="Gene3D" id="2.60.40.10">
    <property type="entry name" value="Immunoglobulins"/>
    <property type="match status" value="2"/>
</dbReference>
<dbReference type="PANTHER" id="PTHR12080">
    <property type="entry name" value="SIGNALING LYMPHOCYTIC ACTIVATION MOLECULE"/>
    <property type="match status" value="1"/>
</dbReference>
<name>A0ABV0Z4T1_9TELE</name>
<keyword evidence="2 6" id="KW-0732">Signal</keyword>
<evidence type="ECO:0000313" key="8">
    <source>
        <dbReference type="Proteomes" id="UP001469553"/>
    </source>
</evidence>
<evidence type="ECO:0000256" key="6">
    <source>
        <dbReference type="SAM" id="SignalP"/>
    </source>
</evidence>
<reference evidence="7 8" key="1">
    <citation type="submission" date="2021-06" db="EMBL/GenBank/DDBJ databases">
        <authorList>
            <person name="Palmer J.M."/>
        </authorList>
    </citation>
    <scope>NUCLEOTIDE SEQUENCE [LARGE SCALE GENOMIC DNA]</scope>
    <source>
        <strain evidence="7 8">AS_MEX2019</strain>
        <tissue evidence="7">Muscle</tissue>
    </source>
</reference>
<dbReference type="PANTHER" id="PTHR12080:SF134">
    <property type="entry name" value="CD48 ANTIGEN"/>
    <property type="match status" value="1"/>
</dbReference>